<name>A0A7G6TWW9_9BRAD</name>
<evidence type="ECO:0000256" key="1">
    <source>
        <dbReference type="SAM" id="MobiDB-lite"/>
    </source>
</evidence>
<dbReference type="KEGG" id="trb:HB776_08365"/>
<gene>
    <name evidence="2" type="ORF">HB776_08365</name>
</gene>
<dbReference type="AlphaFoldDB" id="A0A7G6TWW9"/>
<sequence>MGKRVMASWKEERDRLVAQTLAFVQEVAAAHPVAAQRLNIWQPPSHAPSQASVSAQTVTSPAIMEADRLTAPTLIVHAANAAIESSERSSQDIPVAVPTNVPSPARRDPLYSGPSERAEILKRVASFKARQAQMIHERDVYYEAMQTRIRTTLRNDSGRDRL</sequence>
<dbReference type="Proteomes" id="UP000515291">
    <property type="component" value="Chromosome"/>
</dbReference>
<reference evidence="3" key="1">
    <citation type="journal article" date="2020" name="Mol. Plant Microbe">
        <title>Rhizobial microsymbionts of the narrowly endemic Oxytropis species growing in Kamchatka are characterized by significant genetic diversity and possess a set of genes that are associated with T3SS and T6SS secretion systems and can affect the development of symbiosis.</title>
        <authorList>
            <person name="Safronova V."/>
            <person name="Guro P."/>
            <person name="Sazanova A."/>
            <person name="Kuznetsova I."/>
            <person name="Belimov A."/>
            <person name="Yakubov V."/>
            <person name="Chirak E."/>
            <person name="Afonin A."/>
            <person name="Gogolev Y."/>
            <person name="Andronov E."/>
            <person name="Tikhonovich I."/>
        </authorList>
    </citation>
    <scope>NUCLEOTIDE SEQUENCE [LARGE SCALE GENOMIC DNA]</scope>
    <source>
        <strain evidence="3">581</strain>
    </source>
</reference>
<proteinExistence type="predicted"/>
<dbReference type="RefSeq" id="WP_184516795.1">
    <property type="nucleotide sequence ID" value="NZ_CP050292.1"/>
</dbReference>
<dbReference type="EMBL" id="CP050292">
    <property type="protein sequence ID" value="QND71251.1"/>
    <property type="molecule type" value="Genomic_DNA"/>
</dbReference>
<accession>A0A7G6TWW9</accession>
<feature type="region of interest" description="Disordered" evidence="1">
    <location>
        <begin position="84"/>
        <end position="113"/>
    </location>
</feature>
<organism evidence="2 3">
    <name type="scientific">Tardiphaga robiniae</name>
    <dbReference type="NCBI Taxonomy" id="943830"/>
    <lineage>
        <taxon>Bacteria</taxon>
        <taxon>Pseudomonadati</taxon>
        <taxon>Pseudomonadota</taxon>
        <taxon>Alphaproteobacteria</taxon>
        <taxon>Hyphomicrobiales</taxon>
        <taxon>Nitrobacteraceae</taxon>
        <taxon>Tardiphaga</taxon>
    </lineage>
</organism>
<evidence type="ECO:0000313" key="2">
    <source>
        <dbReference type="EMBL" id="QND71251.1"/>
    </source>
</evidence>
<protein>
    <submittedName>
        <fullName evidence="2">Uncharacterized protein</fullName>
    </submittedName>
</protein>
<evidence type="ECO:0000313" key="3">
    <source>
        <dbReference type="Proteomes" id="UP000515291"/>
    </source>
</evidence>